<reference evidence="10 11" key="1">
    <citation type="submission" date="2021-01" db="EMBL/GenBank/DDBJ databases">
        <title>Whole genome shotgun sequence of Actinoplanes couchii NBRC 106145.</title>
        <authorList>
            <person name="Komaki H."/>
            <person name="Tamura T."/>
        </authorList>
    </citation>
    <scope>NUCLEOTIDE SEQUENCE [LARGE SCALE GENOMIC DNA]</scope>
    <source>
        <strain evidence="10 11">NBRC 106145</strain>
    </source>
</reference>
<feature type="binding site" evidence="8">
    <location>
        <position position="6"/>
    </location>
    <ligand>
        <name>Mg(2+)</name>
        <dbReference type="ChEBI" id="CHEBI:18420"/>
    </ligand>
</feature>
<evidence type="ECO:0000256" key="5">
    <source>
        <dbReference type="ARBA" id="ARBA00022801"/>
    </source>
</evidence>
<accession>A0ABQ3X4B4</accession>
<dbReference type="Gene3D" id="3.40.50.1010">
    <property type="entry name" value="5'-nuclease"/>
    <property type="match status" value="1"/>
</dbReference>
<protein>
    <recommendedName>
        <fullName evidence="8">Ribonuclease VapC</fullName>
        <shortName evidence="8">RNase VapC</shortName>
        <ecNumber evidence="8">3.1.-.-</ecNumber>
    </recommendedName>
    <alternativeName>
        <fullName evidence="8">Toxin VapC</fullName>
    </alternativeName>
</protein>
<dbReference type="EMBL" id="BOMG01000027">
    <property type="protein sequence ID" value="GID53361.1"/>
    <property type="molecule type" value="Genomic_DNA"/>
</dbReference>
<evidence type="ECO:0000256" key="7">
    <source>
        <dbReference type="ARBA" id="ARBA00038093"/>
    </source>
</evidence>
<evidence type="ECO:0000256" key="1">
    <source>
        <dbReference type="ARBA" id="ARBA00001946"/>
    </source>
</evidence>
<evidence type="ECO:0000313" key="10">
    <source>
        <dbReference type="EMBL" id="GID53361.1"/>
    </source>
</evidence>
<dbReference type="RefSeq" id="WP_203794264.1">
    <property type="nucleotide sequence ID" value="NZ_BAAAQE010000016.1"/>
</dbReference>
<dbReference type="InterPro" id="IPR029060">
    <property type="entry name" value="PIN-like_dom_sf"/>
</dbReference>
<evidence type="ECO:0000256" key="8">
    <source>
        <dbReference type="HAMAP-Rule" id="MF_00265"/>
    </source>
</evidence>
<dbReference type="PANTHER" id="PTHR33653:SF1">
    <property type="entry name" value="RIBONUCLEASE VAPC2"/>
    <property type="match status" value="1"/>
</dbReference>
<dbReference type="PANTHER" id="PTHR33653">
    <property type="entry name" value="RIBONUCLEASE VAPC2"/>
    <property type="match status" value="1"/>
</dbReference>
<evidence type="ECO:0000256" key="3">
    <source>
        <dbReference type="ARBA" id="ARBA00022722"/>
    </source>
</evidence>
<feature type="domain" description="PIN" evidence="9">
    <location>
        <begin position="3"/>
        <end position="119"/>
    </location>
</feature>
<comment type="caution">
    <text evidence="10">The sequence shown here is derived from an EMBL/GenBank/DDBJ whole genome shotgun (WGS) entry which is preliminary data.</text>
</comment>
<comment type="similarity">
    <text evidence="7 8">Belongs to the PINc/VapC protein family.</text>
</comment>
<dbReference type="InterPro" id="IPR050556">
    <property type="entry name" value="Type_II_TA_system_RNase"/>
</dbReference>
<keyword evidence="6 8" id="KW-0460">Magnesium</keyword>
<proteinExistence type="inferred from homology"/>
<dbReference type="InterPro" id="IPR022907">
    <property type="entry name" value="VapC_family"/>
</dbReference>
<evidence type="ECO:0000256" key="6">
    <source>
        <dbReference type="ARBA" id="ARBA00022842"/>
    </source>
</evidence>
<feature type="binding site" evidence="8">
    <location>
        <position position="94"/>
    </location>
    <ligand>
        <name>Mg(2+)</name>
        <dbReference type="ChEBI" id="CHEBI:18420"/>
    </ligand>
</feature>
<keyword evidence="2 8" id="KW-1277">Toxin-antitoxin system</keyword>
<sequence length="135" mass="15047">MKYLADTSALVRLLRNQAADQWDELADRGLLTICEPAMAETLLLAETKKYEALETSIEEKYLKIDVPDGVWRLVAGIRRELASHSAHQGLSVADLVIAATALRLNMTILHEDADYETVARFVPKLKQQRLSTAGL</sequence>
<dbReference type="Proteomes" id="UP000612282">
    <property type="component" value="Unassembled WGS sequence"/>
</dbReference>
<dbReference type="InterPro" id="IPR002716">
    <property type="entry name" value="PIN_dom"/>
</dbReference>
<keyword evidence="5 8" id="KW-0378">Hydrolase</keyword>
<comment type="cofactor">
    <cofactor evidence="1 8">
        <name>Mg(2+)</name>
        <dbReference type="ChEBI" id="CHEBI:18420"/>
    </cofactor>
</comment>
<evidence type="ECO:0000259" key="9">
    <source>
        <dbReference type="Pfam" id="PF01850"/>
    </source>
</evidence>
<dbReference type="Pfam" id="PF01850">
    <property type="entry name" value="PIN"/>
    <property type="match status" value="1"/>
</dbReference>
<dbReference type="SUPFAM" id="SSF88723">
    <property type="entry name" value="PIN domain-like"/>
    <property type="match status" value="1"/>
</dbReference>
<comment type="function">
    <text evidence="8">Toxic component of a toxin-antitoxin (TA) system. An RNase.</text>
</comment>
<keyword evidence="4 8" id="KW-0479">Metal-binding</keyword>
<gene>
    <name evidence="8" type="primary">vapC</name>
    <name evidence="10" type="ORF">Aco03nite_017650</name>
</gene>
<keyword evidence="3 8" id="KW-0540">Nuclease</keyword>
<organism evidence="10 11">
    <name type="scientific">Actinoplanes couchii</name>
    <dbReference type="NCBI Taxonomy" id="403638"/>
    <lineage>
        <taxon>Bacteria</taxon>
        <taxon>Bacillati</taxon>
        <taxon>Actinomycetota</taxon>
        <taxon>Actinomycetes</taxon>
        <taxon>Micromonosporales</taxon>
        <taxon>Micromonosporaceae</taxon>
        <taxon>Actinoplanes</taxon>
    </lineage>
</organism>
<evidence type="ECO:0000256" key="2">
    <source>
        <dbReference type="ARBA" id="ARBA00022649"/>
    </source>
</evidence>
<dbReference type="EC" id="3.1.-.-" evidence="8"/>
<keyword evidence="8" id="KW-0800">Toxin</keyword>
<dbReference type="HAMAP" id="MF_00265">
    <property type="entry name" value="VapC_Nob1"/>
    <property type="match status" value="1"/>
</dbReference>
<evidence type="ECO:0000313" key="11">
    <source>
        <dbReference type="Proteomes" id="UP000612282"/>
    </source>
</evidence>
<name>A0ABQ3X4B4_9ACTN</name>
<evidence type="ECO:0000256" key="4">
    <source>
        <dbReference type="ARBA" id="ARBA00022723"/>
    </source>
</evidence>
<keyword evidence="11" id="KW-1185">Reference proteome</keyword>